<dbReference type="RefSeq" id="WP_247414120.1">
    <property type="nucleotide sequence ID" value="NZ_JALLGW010000001.1"/>
</dbReference>
<feature type="region of interest" description="Disordered" evidence="5">
    <location>
        <begin position="354"/>
        <end position="375"/>
    </location>
</feature>
<dbReference type="InterPro" id="IPR024079">
    <property type="entry name" value="MetalloPept_cat_dom_sf"/>
</dbReference>
<dbReference type="AlphaFoldDB" id="A0ABD5RKR3"/>
<dbReference type="SUPFAM" id="SSF55486">
    <property type="entry name" value="Metalloproteases ('zincins'), catalytic domain"/>
    <property type="match status" value="1"/>
</dbReference>
<gene>
    <name evidence="7" type="ORF">ACFPYI_07690</name>
</gene>
<feature type="region of interest" description="Disordered" evidence="5">
    <location>
        <begin position="25"/>
        <end position="82"/>
    </location>
</feature>
<protein>
    <submittedName>
        <fullName evidence="7">Matrixin family metalloprotease</fullName>
        <ecNumber evidence="7">3.4.24.-</ecNumber>
    </submittedName>
</protein>
<keyword evidence="4" id="KW-0862">Zinc</keyword>
<evidence type="ECO:0000259" key="6">
    <source>
        <dbReference type="Pfam" id="PF00413"/>
    </source>
</evidence>
<evidence type="ECO:0000256" key="1">
    <source>
        <dbReference type="ARBA" id="ARBA00022670"/>
    </source>
</evidence>
<feature type="domain" description="Peptidase M10 metallopeptidase" evidence="6">
    <location>
        <begin position="99"/>
        <end position="213"/>
    </location>
</feature>
<reference evidence="7 8" key="1">
    <citation type="journal article" date="2019" name="Int. J. Syst. Evol. Microbiol.">
        <title>The Global Catalogue of Microorganisms (GCM) 10K type strain sequencing project: providing services to taxonomists for standard genome sequencing and annotation.</title>
        <authorList>
            <consortium name="The Broad Institute Genomics Platform"/>
            <consortium name="The Broad Institute Genome Sequencing Center for Infectious Disease"/>
            <person name="Wu L."/>
            <person name="Ma J."/>
        </authorList>
    </citation>
    <scope>NUCLEOTIDE SEQUENCE [LARGE SCALE GENOMIC DNA]</scope>
    <source>
        <strain evidence="7 8">CGMCC 1.12543</strain>
    </source>
</reference>
<evidence type="ECO:0000313" key="8">
    <source>
        <dbReference type="Proteomes" id="UP001596099"/>
    </source>
</evidence>
<accession>A0ABD5RKR3</accession>
<keyword evidence="8" id="KW-1185">Reference proteome</keyword>
<dbReference type="Proteomes" id="UP001596099">
    <property type="component" value="Unassembled WGS sequence"/>
</dbReference>
<keyword evidence="1" id="KW-0645">Protease</keyword>
<keyword evidence="3 7" id="KW-0378">Hydrolase</keyword>
<dbReference type="EC" id="3.4.24.-" evidence="7"/>
<name>A0ABD5RKR3_9EURY</name>
<evidence type="ECO:0000313" key="7">
    <source>
        <dbReference type="EMBL" id="MFC5971212.1"/>
    </source>
</evidence>
<evidence type="ECO:0000256" key="3">
    <source>
        <dbReference type="ARBA" id="ARBA00022801"/>
    </source>
</evidence>
<dbReference type="Pfam" id="PF00413">
    <property type="entry name" value="Peptidase_M10"/>
    <property type="match status" value="1"/>
</dbReference>
<evidence type="ECO:0000256" key="4">
    <source>
        <dbReference type="ARBA" id="ARBA00022833"/>
    </source>
</evidence>
<dbReference type="PROSITE" id="PS51257">
    <property type="entry name" value="PROKAR_LIPOPROTEIN"/>
    <property type="match status" value="1"/>
</dbReference>
<keyword evidence="2" id="KW-0479">Metal-binding</keyword>
<sequence length="375" mass="40745">MRTRVAVLAVLLCIVVAGCSAPVSLPEPGEGDVETPGDATQPPRTGSTPDDGSDGDGEERDVRDAAWNDGSTPVPAVDNPYDEETLTVAVDDANVSAGRDVRPAVRDALDFWEANSRHYAGYAVDYRLLDEDSDTSDADLVVQFVDDIRDCGREQHVAGCAPYITRGPVDRPAVVRIKTGFDANSTTLVLEHELGHTLGLGHDDEPSEVMAGETMLTTQPKTDATDRELAWNHSTLSVYVDYGDADDRQATERQVAAALGYFEDGAEGTVPENVSFVRVDDPGRADVVVRFADDLQCGTRRGSCGRVEGYDPDGDGRLETYSKLEVTIANLDTEAVAWHVARWVGRGLSLDSDAEYPEPLRETTSAAERRTEWWR</sequence>
<dbReference type="EMBL" id="JBHSQH010000001">
    <property type="protein sequence ID" value="MFC5971212.1"/>
    <property type="molecule type" value="Genomic_DNA"/>
</dbReference>
<proteinExistence type="predicted"/>
<dbReference type="Gene3D" id="3.40.390.10">
    <property type="entry name" value="Collagenase (Catalytic Domain)"/>
    <property type="match status" value="1"/>
</dbReference>
<dbReference type="InterPro" id="IPR001818">
    <property type="entry name" value="Pept_M10_metallopeptidase"/>
</dbReference>
<keyword evidence="7" id="KW-0482">Metalloprotease</keyword>
<evidence type="ECO:0000256" key="2">
    <source>
        <dbReference type="ARBA" id="ARBA00022723"/>
    </source>
</evidence>
<dbReference type="GO" id="GO:0008237">
    <property type="term" value="F:metallopeptidase activity"/>
    <property type="evidence" value="ECO:0007669"/>
    <property type="project" value="UniProtKB-KW"/>
</dbReference>
<dbReference type="GO" id="GO:0006508">
    <property type="term" value="P:proteolysis"/>
    <property type="evidence" value="ECO:0007669"/>
    <property type="project" value="UniProtKB-KW"/>
</dbReference>
<comment type="caution">
    <text evidence="7">The sequence shown here is derived from an EMBL/GenBank/DDBJ whole genome shotgun (WGS) entry which is preliminary data.</text>
</comment>
<organism evidence="7 8">
    <name type="scientific">Halomarina salina</name>
    <dbReference type="NCBI Taxonomy" id="1872699"/>
    <lineage>
        <taxon>Archaea</taxon>
        <taxon>Methanobacteriati</taxon>
        <taxon>Methanobacteriota</taxon>
        <taxon>Stenosarchaea group</taxon>
        <taxon>Halobacteria</taxon>
        <taxon>Halobacteriales</taxon>
        <taxon>Natronomonadaceae</taxon>
        <taxon>Halomarina</taxon>
    </lineage>
</organism>
<dbReference type="GO" id="GO:0046872">
    <property type="term" value="F:metal ion binding"/>
    <property type="evidence" value="ECO:0007669"/>
    <property type="project" value="UniProtKB-KW"/>
</dbReference>
<evidence type="ECO:0000256" key="5">
    <source>
        <dbReference type="SAM" id="MobiDB-lite"/>
    </source>
</evidence>